<proteinExistence type="predicted"/>
<name>A0A6H5I4F6_9HYME</name>
<evidence type="ECO:0000256" key="1">
    <source>
        <dbReference type="SAM" id="MobiDB-lite"/>
    </source>
</evidence>
<dbReference type="AlphaFoldDB" id="A0A6H5I4F6"/>
<feature type="compositionally biased region" description="Polar residues" evidence="1">
    <location>
        <begin position="164"/>
        <end position="174"/>
    </location>
</feature>
<keyword evidence="3" id="KW-1185">Reference proteome</keyword>
<feature type="compositionally biased region" description="Polar residues" evidence="1">
    <location>
        <begin position="181"/>
        <end position="193"/>
    </location>
</feature>
<reference evidence="2 3" key="1">
    <citation type="submission" date="2020-02" db="EMBL/GenBank/DDBJ databases">
        <authorList>
            <person name="Ferguson B K."/>
        </authorList>
    </citation>
    <scope>NUCLEOTIDE SEQUENCE [LARGE SCALE GENOMIC DNA]</scope>
</reference>
<feature type="compositionally biased region" description="Polar residues" evidence="1">
    <location>
        <begin position="211"/>
        <end position="220"/>
    </location>
</feature>
<evidence type="ECO:0000313" key="3">
    <source>
        <dbReference type="Proteomes" id="UP000479190"/>
    </source>
</evidence>
<organism evidence="2 3">
    <name type="scientific">Trichogramma brassicae</name>
    <dbReference type="NCBI Taxonomy" id="86971"/>
    <lineage>
        <taxon>Eukaryota</taxon>
        <taxon>Metazoa</taxon>
        <taxon>Ecdysozoa</taxon>
        <taxon>Arthropoda</taxon>
        <taxon>Hexapoda</taxon>
        <taxon>Insecta</taxon>
        <taxon>Pterygota</taxon>
        <taxon>Neoptera</taxon>
        <taxon>Endopterygota</taxon>
        <taxon>Hymenoptera</taxon>
        <taxon>Apocrita</taxon>
        <taxon>Proctotrupomorpha</taxon>
        <taxon>Chalcidoidea</taxon>
        <taxon>Trichogrammatidae</taxon>
        <taxon>Trichogramma</taxon>
    </lineage>
</organism>
<dbReference type="Proteomes" id="UP000479190">
    <property type="component" value="Unassembled WGS sequence"/>
</dbReference>
<gene>
    <name evidence="2" type="ORF">TBRA_LOCUS2667</name>
</gene>
<feature type="region of interest" description="Disordered" evidence="1">
    <location>
        <begin position="93"/>
        <end position="220"/>
    </location>
</feature>
<dbReference type="EMBL" id="CADCXV010000513">
    <property type="protein sequence ID" value="CAB0030671.1"/>
    <property type="molecule type" value="Genomic_DNA"/>
</dbReference>
<feature type="compositionally biased region" description="Basic residues" evidence="1">
    <location>
        <begin position="126"/>
        <end position="135"/>
    </location>
</feature>
<sequence>MENINQAALQAVEEVIRLEEQQQQGAVSRQLAAAVAVTREQQQRVVYEARQQAPLDAETSEQSVAAAASVSVQEEQIAWGVEMEVDNEVEVAMTRQPEATEGPRPHGPSMTPSPPPLSMKPSAVKSRARRTKKYNPNRQWTVDDLESAVGDISLPRESEGAALNISSYAMQSTPADPEGPEQSSADPSSSVEQSIVPASSPQLPPDLPSPIEQSGATASP</sequence>
<accession>A0A6H5I4F6</accession>
<protein>
    <submittedName>
        <fullName evidence="2">Uncharacterized protein</fullName>
    </submittedName>
</protein>
<evidence type="ECO:0000313" key="2">
    <source>
        <dbReference type="EMBL" id="CAB0030671.1"/>
    </source>
</evidence>